<comment type="caution">
    <text evidence="1">The sequence shown here is derived from an EMBL/GenBank/DDBJ whole genome shotgun (WGS) entry which is preliminary data.</text>
</comment>
<organism evidence="1 2">
    <name type="scientific">Thioclava indica</name>
    <dbReference type="NCBI Taxonomy" id="1353528"/>
    <lineage>
        <taxon>Bacteria</taxon>
        <taxon>Pseudomonadati</taxon>
        <taxon>Pseudomonadota</taxon>
        <taxon>Alphaproteobacteria</taxon>
        <taxon>Rhodobacterales</taxon>
        <taxon>Paracoccaceae</taxon>
        <taxon>Thioclava</taxon>
    </lineage>
</organism>
<proteinExistence type="predicted"/>
<keyword evidence="2" id="KW-1185">Reference proteome</keyword>
<dbReference type="InterPro" id="IPR027396">
    <property type="entry name" value="DsrEFH-like"/>
</dbReference>
<dbReference type="eggNOG" id="COG1416">
    <property type="taxonomic scope" value="Bacteria"/>
</dbReference>
<dbReference type="SUPFAM" id="SSF75169">
    <property type="entry name" value="DsrEFH-like"/>
    <property type="match status" value="1"/>
</dbReference>
<evidence type="ECO:0000313" key="1">
    <source>
        <dbReference type="EMBL" id="KEO51365.1"/>
    </source>
</evidence>
<name>A0A074J634_9RHOB</name>
<accession>A0A074J634</accession>
<protein>
    <submittedName>
        <fullName evidence="1">Uncharacterized protein</fullName>
    </submittedName>
</protein>
<sequence length="99" mass="10481">MVVKVVLHAPTEEALIRARSNAVNLLAATPDAQVEIVVNAAAVAPALKIKDTRTAPLLRICANTLRNKGLKPSDALIVVPSAAGHLVQRQAQGWAYIRA</sequence>
<evidence type="ECO:0000313" key="2">
    <source>
        <dbReference type="Proteomes" id="UP000027471"/>
    </source>
</evidence>
<dbReference type="STRING" id="1353528.DT23_08760"/>
<dbReference type="Gene3D" id="3.40.1260.10">
    <property type="entry name" value="DsrEFH-like"/>
    <property type="match status" value="1"/>
</dbReference>
<dbReference type="RefSeq" id="WP_038133528.1">
    <property type="nucleotide sequence ID" value="NZ_AUNB01000095.1"/>
</dbReference>
<dbReference type="Proteomes" id="UP000027471">
    <property type="component" value="Unassembled WGS sequence"/>
</dbReference>
<gene>
    <name evidence="1" type="ORF">DT23_08760</name>
</gene>
<dbReference type="EMBL" id="AUNB01000095">
    <property type="protein sequence ID" value="KEO51365.1"/>
    <property type="molecule type" value="Genomic_DNA"/>
</dbReference>
<reference evidence="1 2" key="1">
    <citation type="journal article" date="2015" name="Antonie Van Leeuwenhoek">
        <title>Thioclava indica sp. nov., isolated from surface seawater of the Indian Ocean.</title>
        <authorList>
            <person name="Liu Y."/>
            <person name="Lai Q."/>
            <person name="Du J."/>
            <person name="Xu H."/>
            <person name="Jiang L."/>
            <person name="Shao Z."/>
        </authorList>
    </citation>
    <scope>NUCLEOTIDE SEQUENCE [LARGE SCALE GENOMIC DNA]</scope>
    <source>
        <strain evidence="1 2">DT23-4</strain>
    </source>
</reference>
<dbReference type="OrthoDB" id="8665200at2"/>
<dbReference type="AlphaFoldDB" id="A0A074J634"/>